<sequence>MRRYIDFKISSLLDYIIEFVLSHGLISVTSIADQMQKCELSSSNDLEVSLSVKFVRSA</sequence>
<protein>
    <submittedName>
        <fullName evidence="1">DNA polymerase</fullName>
    </submittedName>
</protein>
<evidence type="ECO:0000313" key="1">
    <source>
        <dbReference type="EMBL" id="KAK3922757.1"/>
    </source>
</evidence>
<comment type="caution">
    <text evidence="1">The sequence shown here is derived from an EMBL/GenBank/DDBJ whole genome shotgun (WGS) entry which is preliminary data.</text>
</comment>
<dbReference type="EMBL" id="JAHWGI010001108">
    <property type="protein sequence ID" value="KAK3922757.1"/>
    <property type="molecule type" value="Genomic_DNA"/>
</dbReference>
<name>A0AAE1HJZ1_9NEOP</name>
<evidence type="ECO:0000313" key="2">
    <source>
        <dbReference type="Proteomes" id="UP001219518"/>
    </source>
</evidence>
<reference evidence="1" key="2">
    <citation type="journal article" date="2023" name="BMC Genomics">
        <title>Pest status, molecular evolution, and epigenetic factors derived from the genome assembly of Frankliniella fusca, a thysanopteran phytovirus vector.</title>
        <authorList>
            <person name="Catto M.A."/>
            <person name="Labadie P.E."/>
            <person name="Jacobson A.L."/>
            <person name="Kennedy G.G."/>
            <person name="Srinivasan R."/>
            <person name="Hunt B.G."/>
        </authorList>
    </citation>
    <scope>NUCLEOTIDE SEQUENCE</scope>
    <source>
        <strain evidence="1">PL_HMW_Pooled</strain>
    </source>
</reference>
<gene>
    <name evidence="1" type="ORF">KUF71_000159</name>
</gene>
<organism evidence="1 2">
    <name type="scientific">Frankliniella fusca</name>
    <dbReference type="NCBI Taxonomy" id="407009"/>
    <lineage>
        <taxon>Eukaryota</taxon>
        <taxon>Metazoa</taxon>
        <taxon>Ecdysozoa</taxon>
        <taxon>Arthropoda</taxon>
        <taxon>Hexapoda</taxon>
        <taxon>Insecta</taxon>
        <taxon>Pterygota</taxon>
        <taxon>Neoptera</taxon>
        <taxon>Paraneoptera</taxon>
        <taxon>Thysanoptera</taxon>
        <taxon>Terebrantia</taxon>
        <taxon>Thripoidea</taxon>
        <taxon>Thripidae</taxon>
        <taxon>Frankliniella</taxon>
    </lineage>
</organism>
<dbReference type="Proteomes" id="UP001219518">
    <property type="component" value="Unassembled WGS sequence"/>
</dbReference>
<dbReference type="AlphaFoldDB" id="A0AAE1HJZ1"/>
<proteinExistence type="predicted"/>
<keyword evidence="2" id="KW-1185">Reference proteome</keyword>
<reference evidence="1" key="1">
    <citation type="submission" date="2021-07" db="EMBL/GenBank/DDBJ databases">
        <authorList>
            <person name="Catto M.A."/>
            <person name="Jacobson A."/>
            <person name="Kennedy G."/>
            <person name="Labadie P."/>
            <person name="Hunt B.G."/>
            <person name="Srinivasan R."/>
        </authorList>
    </citation>
    <scope>NUCLEOTIDE SEQUENCE</scope>
    <source>
        <strain evidence="1">PL_HMW_Pooled</strain>
        <tissue evidence="1">Head</tissue>
    </source>
</reference>
<accession>A0AAE1HJZ1</accession>